<organism evidence="1 2">
    <name type="scientific">Salinarimonas soli</name>
    <dbReference type="NCBI Taxonomy" id="1638099"/>
    <lineage>
        <taxon>Bacteria</taxon>
        <taxon>Pseudomonadati</taxon>
        <taxon>Pseudomonadota</taxon>
        <taxon>Alphaproteobacteria</taxon>
        <taxon>Hyphomicrobiales</taxon>
        <taxon>Salinarimonadaceae</taxon>
        <taxon>Salinarimonas</taxon>
    </lineage>
</organism>
<dbReference type="Proteomes" id="UP000323142">
    <property type="component" value="Unassembled WGS sequence"/>
</dbReference>
<dbReference type="EMBL" id="VUOA01000043">
    <property type="protein sequence ID" value="KAA2234799.1"/>
    <property type="molecule type" value="Genomic_DNA"/>
</dbReference>
<sequence length="67" mass="7513">MEHDDFTRLKPSEPATVLLGQDRHHFGRMQDAVQFALETAADEAWVITDRGLLAPEDLPRVAQKLSA</sequence>
<gene>
    <name evidence="1" type="ORF">F0L46_22895</name>
</gene>
<accession>A0A5B2V8Y7</accession>
<evidence type="ECO:0000313" key="1">
    <source>
        <dbReference type="EMBL" id="KAA2234799.1"/>
    </source>
</evidence>
<reference evidence="1 2" key="1">
    <citation type="submission" date="2019-09" db="EMBL/GenBank/DDBJ databases">
        <title>Salinarimonas rosea gen. nov., sp. nov., a new member of the a-2 subgroup of the Proteobacteria.</title>
        <authorList>
            <person name="Liu J."/>
        </authorList>
    </citation>
    <scope>NUCLEOTIDE SEQUENCE [LARGE SCALE GENOMIC DNA]</scope>
    <source>
        <strain evidence="1 2">BN140002</strain>
    </source>
</reference>
<comment type="caution">
    <text evidence="1">The sequence shown here is derived from an EMBL/GenBank/DDBJ whole genome shotgun (WGS) entry which is preliminary data.</text>
</comment>
<reference evidence="1 2" key="2">
    <citation type="submission" date="2019-09" db="EMBL/GenBank/DDBJ databases">
        <authorList>
            <person name="Jin C."/>
        </authorList>
    </citation>
    <scope>NUCLEOTIDE SEQUENCE [LARGE SCALE GENOMIC DNA]</scope>
    <source>
        <strain evidence="1 2">BN140002</strain>
    </source>
</reference>
<name>A0A5B2V8Y7_9HYPH</name>
<dbReference type="AlphaFoldDB" id="A0A5B2V8Y7"/>
<proteinExistence type="predicted"/>
<evidence type="ECO:0000313" key="2">
    <source>
        <dbReference type="Proteomes" id="UP000323142"/>
    </source>
</evidence>
<keyword evidence="2" id="KW-1185">Reference proteome</keyword>
<protein>
    <submittedName>
        <fullName evidence="1">Uncharacterized protein</fullName>
    </submittedName>
</protein>
<dbReference type="RefSeq" id="WP_149821934.1">
    <property type="nucleotide sequence ID" value="NZ_VUOA01000043.1"/>
</dbReference>